<dbReference type="Pfam" id="PF08295">
    <property type="entry name" value="Sin3_corepress"/>
    <property type="match status" value="1"/>
</dbReference>
<feature type="region of interest" description="Disordered" evidence="8">
    <location>
        <begin position="311"/>
        <end position="340"/>
    </location>
</feature>
<evidence type="ECO:0000259" key="9">
    <source>
        <dbReference type="SMART" id="SM00761"/>
    </source>
</evidence>
<feature type="region of interest" description="Disordered" evidence="8">
    <location>
        <begin position="1"/>
        <end position="69"/>
    </location>
</feature>
<feature type="domain" description="Histone deacetylase interacting" evidence="9">
    <location>
        <begin position="481"/>
        <end position="582"/>
    </location>
</feature>
<dbReference type="InterPro" id="IPR036600">
    <property type="entry name" value="PAH_sf"/>
</dbReference>
<feature type="compositionally biased region" description="Low complexity" evidence="8">
    <location>
        <begin position="317"/>
        <end position="332"/>
    </location>
</feature>
<organism evidence="10 11">
    <name type="scientific">Saccharomycopsis crataegensis</name>
    <dbReference type="NCBI Taxonomy" id="43959"/>
    <lineage>
        <taxon>Eukaryota</taxon>
        <taxon>Fungi</taxon>
        <taxon>Dikarya</taxon>
        <taxon>Ascomycota</taxon>
        <taxon>Saccharomycotina</taxon>
        <taxon>Saccharomycetes</taxon>
        <taxon>Saccharomycopsidaceae</taxon>
        <taxon>Saccharomycopsis</taxon>
    </lineage>
</organism>
<dbReference type="PANTHER" id="PTHR12346">
    <property type="entry name" value="SIN3B-RELATED"/>
    <property type="match status" value="1"/>
</dbReference>
<dbReference type="GO" id="GO:0000122">
    <property type="term" value="P:negative regulation of transcription by RNA polymerase II"/>
    <property type="evidence" value="ECO:0007669"/>
    <property type="project" value="TreeGrafter"/>
</dbReference>
<evidence type="ECO:0000256" key="5">
    <source>
        <dbReference type="ARBA" id="ARBA00023163"/>
    </source>
</evidence>
<feature type="region of interest" description="Disordered" evidence="8">
    <location>
        <begin position="794"/>
        <end position="838"/>
    </location>
</feature>
<keyword evidence="4" id="KW-0805">Transcription regulation</keyword>
<gene>
    <name evidence="10" type="ORF">DASC09_037850</name>
</gene>
<reference evidence="10 11" key="1">
    <citation type="journal article" date="2023" name="Elife">
        <title>Identification of key yeast species and microbe-microbe interactions impacting larval growth of Drosophila in the wild.</title>
        <authorList>
            <person name="Mure A."/>
            <person name="Sugiura Y."/>
            <person name="Maeda R."/>
            <person name="Honda K."/>
            <person name="Sakurai N."/>
            <person name="Takahashi Y."/>
            <person name="Watada M."/>
            <person name="Katoh T."/>
            <person name="Gotoh A."/>
            <person name="Gotoh Y."/>
            <person name="Taniguchi I."/>
            <person name="Nakamura K."/>
            <person name="Hayashi T."/>
            <person name="Katayama T."/>
            <person name="Uemura T."/>
            <person name="Hattori Y."/>
        </authorList>
    </citation>
    <scope>NUCLEOTIDE SEQUENCE [LARGE SCALE GENOMIC DNA]</scope>
    <source>
        <strain evidence="10 11">SC-9</strain>
    </source>
</reference>
<dbReference type="GO" id="GO:0010628">
    <property type="term" value="P:positive regulation of gene expression"/>
    <property type="evidence" value="ECO:0007669"/>
    <property type="project" value="UniProtKB-ARBA"/>
</dbReference>
<feature type="compositionally biased region" description="Pro residues" evidence="8">
    <location>
        <begin position="94"/>
        <end position="103"/>
    </location>
</feature>
<name>A0AAV5QNG8_9ASCO</name>
<sequence length="1252" mass="143278">MSQPPINNRPPGGPPILPPVKLDNQRRGSGNIYNLPPISSNNRTGPSTNGNPSNGFSIPPLNTPQINTYHNTVHTYPLPEQQANYIPQQQQPPSQQPPLPPPQQGQQANPVRRLNIEDALTYLDQVKSYYQNNSEVYNNFLDIMKDFNTQKIDTPGVIDRVSSLFGSNPILIQGFNTFLPPDYNISYSMDPNDPAPIKITTPSGTISRGMNPNYTTYTPNNETQLQQADSQAERKTEPIEMDDAINYVNKIKIRFTKQPEIYNNFIEILQTFQREQKPIQEIYSQISILFRDAPDLLADFQKFLPDISGASVSSRETQQTYQPPQLTYQQPTKHGVQLPPVGNFSPSAIGSVDGKQYNKNESAQQYQSADVSHERSVITTSGSPNDVHEEYSQELRFFDNVKRHIGNKEVYNNFIKLLNLFTNEVIDKMTLVEKAYNFIGSSTELFDWFKNFLKLDTDLNEKHELTIKNVKQKKAHFEYNLLPSCGPSYRKLPKSEGFAKCSGRDEMCWSVLNDECVGHPTWASEDSGFVAHKKNEYEEVLFKIEEERHEYDYYLEANVRTIQTLETIAKQILTMSPEEKEHFNLKDGLRTTSQTIYKKVLRKVYGDESGLQVIDAIQNNPIVAIPIVLRRLKLKDEEWKRAQREWNKVWREQEQKVYFKSLDHLGLSFKKTDKKYLNSKQLVTEINGLKLEEMHKKLTRPHNVGNELLDSSVLLINPQLKFQFADLDVLVDVVFLLFNMINSYSTYSLANKKELIGFVICFLNLSFNLDEEIVKKMQHRTIFPEEISEKLKEQAELSAANESNVGGEGDKESPEDEEGKKEKKKAKKGKKNGAVTKESTADIAKNAADLALNKALDSLKRTRSTETLTFEGLYENLEQSLTSKKQRKDLPKERATNTHESTNSTELTIKEIISDTANWVQIGLNEQCNIDLEDSIPKKGCSQTRRRSLYNFFGNTNIYFFFRLIAVLYERLLEVKELTRDEAFIRDIKSRKEVTSFAKTLDLNYVYDNFVLPSASSAMAPAINSSASAIDIETFSNALYAETLELINKLLEGSLERSVFEETLRQTYFNKAYKLFSFQKILQDLTILMKKVISTPATPGTNVDFELFKMFESDRMSPTTTIKSQIIYETRVRELIGKEESLFRISVDEKKKEVQVSYVGHDDLILANSIDDLQLSSWQSYLSNYLSLDHTKLVMANDGDNRQNSALNPFIEMKLSDEKSKNLVKNHKDDKLKIVAKDESNGVFRVFFSIGE</sequence>
<keyword evidence="2" id="KW-0678">Repressor</keyword>
<dbReference type="FunFam" id="1.20.1160.11:FF:000003">
    <property type="entry name" value="Paired amphipathic helix SIN3-like protein"/>
    <property type="match status" value="1"/>
</dbReference>
<evidence type="ECO:0000256" key="1">
    <source>
        <dbReference type="ARBA" id="ARBA00004123"/>
    </source>
</evidence>
<comment type="subcellular location">
    <subcellularLocation>
        <location evidence="1 7">Nucleus</location>
    </subcellularLocation>
</comment>
<proteinExistence type="predicted"/>
<comment type="caution">
    <text evidence="10">The sequence shown here is derived from an EMBL/GenBank/DDBJ whole genome shotgun (WGS) entry which is preliminary data.</text>
</comment>
<keyword evidence="3" id="KW-0677">Repeat</keyword>
<evidence type="ECO:0000256" key="2">
    <source>
        <dbReference type="ARBA" id="ARBA00022491"/>
    </source>
</evidence>
<feature type="region of interest" description="Disordered" evidence="8">
    <location>
        <begin position="883"/>
        <end position="903"/>
    </location>
</feature>
<dbReference type="GeneID" id="90074435"/>
<feature type="region of interest" description="Disordered" evidence="8">
    <location>
        <begin position="86"/>
        <end position="108"/>
    </location>
</feature>
<dbReference type="InterPro" id="IPR003822">
    <property type="entry name" value="PAH"/>
</dbReference>
<dbReference type="EMBL" id="BTFZ01000011">
    <property type="protein sequence ID" value="GMM36460.1"/>
    <property type="molecule type" value="Genomic_DNA"/>
</dbReference>
<feature type="compositionally biased region" description="Pro residues" evidence="8">
    <location>
        <begin position="7"/>
        <end position="18"/>
    </location>
</feature>
<evidence type="ECO:0000313" key="11">
    <source>
        <dbReference type="Proteomes" id="UP001360560"/>
    </source>
</evidence>
<feature type="compositionally biased region" description="Basic and acidic residues" evidence="8">
    <location>
        <begin position="888"/>
        <end position="897"/>
    </location>
</feature>
<feature type="compositionally biased region" description="Basic residues" evidence="8">
    <location>
        <begin position="822"/>
        <end position="831"/>
    </location>
</feature>
<evidence type="ECO:0000256" key="4">
    <source>
        <dbReference type="ARBA" id="ARBA00023015"/>
    </source>
</evidence>
<accession>A0AAV5QNG8</accession>
<dbReference type="PANTHER" id="PTHR12346:SF0">
    <property type="entry name" value="SIN3A, ISOFORM G"/>
    <property type="match status" value="1"/>
</dbReference>
<dbReference type="SUPFAM" id="SSF47762">
    <property type="entry name" value="PAH2 domain"/>
    <property type="match status" value="3"/>
</dbReference>
<dbReference type="InterPro" id="IPR013194">
    <property type="entry name" value="HDAC_interact_dom"/>
</dbReference>
<dbReference type="Gene3D" id="1.20.1160.11">
    <property type="entry name" value="Paired amphipathic helix"/>
    <property type="match status" value="3"/>
</dbReference>
<dbReference type="SMART" id="SM00761">
    <property type="entry name" value="HDAC_interact"/>
    <property type="match status" value="1"/>
</dbReference>
<dbReference type="PROSITE" id="PS51477">
    <property type="entry name" value="PAH"/>
    <property type="match status" value="3"/>
</dbReference>
<dbReference type="GO" id="GO:0003714">
    <property type="term" value="F:transcription corepressor activity"/>
    <property type="evidence" value="ECO:0007669"/>
    <property type="project" value="InterPro"/>
</dbReference>
<evidence type="ECO:0000313" key="10">
    <source>
        <dbReference type="EMBL" id="GMM36460.1"/>
    </source>
</evidence>
<feature type="region of interest" description="Disordered" evidence="8">
    <location>
        <begin position="352"/>
        <end position="385"/>
    </location>
</feature>
<evidence type="ECO:0000256" key="7">
    <source>
        <dbReference type="PROSITE-ProRule" id="PRU00810"/>
    </source>
</evidence>
<dbReference type="Pfam" id="PF16879">
    <property type="entry name" value="Sin3a_C"/>
    <property type="match status" value="1"/>
</dbReference>
<evidence type="ECO:0000256" key="6">
    <source>
        <dbReference type="ARBA" id="ARBA00023242"/>
    </source>
</evidence>
<feature type="compositionally biased region" description="Polar residues" evidence="8">
    <location>
        <begin position="27"/>
        <end position="56"/>
    </location>
</feature>
<keyword evidence="5" id="KW-0804">Transcription</keyword>
<dbReference type="Pfam" id="PF02671">
    <property type="entry name" value="PAH"/>
    <property type="match status" value="3"/>
</dbReference>
<dbReference type="AlphaFoldDB" id="A0AAV5QNG8"/>
<keyword evidence="11" id="KW-1185">Reference proteome</keyword>
<feature type="compositionally biased region" description="Polar residues" evidence="8">
    <location>
        <begin position="357"/>
        <end position="370"/>
    </location>
</feature>
<dbReference type="InterPro" id="IPR039774">
    <property type="entry name" value="Sin3-like"/>
</dbReference>
<evidence type="ECO:0000256" key="3">
    <source>
        <dbReference type="ARBA" id="ARBA00022737"/>
    </source>
</evidence>
<dbReference type="InterPro" id="IPR031693">
    <property type="entry name" value="Sin3_C"/>
</dbReference>
<keyword evidence="6 7" id="KW-0539">Nucleus</keyword>
<dbReference type="FunFam" id="1.20.1160.11:FF:000001">
    <property type="entry name" value="Paired amphipathic helix protein Sin3"/>
    <property type="match status" value="1"/>
</dbReference>
<dbReference type="Proteomes" id="UP001360560">
    <property type="component" value="Unassembled WGS sequence"/>
</dbReference>
<evidence type="ECO:0000256" key="8">
    <source>
        <dbReference type="SAM" id="MobiDB-lite"/>
    </source>
</evidence>
<dbReference type="RefSeq" id="XP_064853456.1">
    <property type="nucleotide sequence ID" value="XM_064997384.1"/>
</dbReference>
<dbReference type="FunFam" id="1.20.1160.11:FF:000002">
    <property type="entry name" value="Paired amphipathic helix protein SIN3"/>
    <property type="match status" value="1"/>
</dbReference>
<protein>
    <recommendedName>
        <fullName evidence="9">Histone deacetylase interacting domain-containing protein</fullName>
    </recommendedName>
</protein>
<dbReference type="GO" id="GO:0033698">
    <property type="term" value="C:Rpd3L complex"/>
    <property type="evidence" value="ECO:0007669"/>
    <property type="project" value="UniProtKB-ARBA"/>
</dbReference>